<name>A0A0A9E1Z8_ARUDO</name>
<organism evidence="1">
    <name type="scientific">Arundo donax</name>
    <name type="common">Giant reed</name>
    <name type="synonym">Donax arundinaceus</name>
    <dbReference type="NCBI Taxonomy" id="35708"/>
    <lineage>
        <taxon>Eukaryota</taxon>
        <taxon>Viridiplantae</taxon>
        <taxon>Streptophyta</taxon>
        <taxon>Embryophyta</taxon>
        <taxon>Tracheophyta</taxon>
        <taxon>Spermatophyta</taxon>
        <taxon>Magnoliopsida</taxon>
        <taxon>Liliopsida</taxon>
        <taxon>Poales</taxon>
        <taxon>Poaceae</taxon>
        <taxon>PACMAD clade</taxon>
        <taxon>Arundinoideae</taxon>
        <taxon>Arundineae</taxon>
        <taxon>Arundo</taxon>
    </lineage>
</organism>
<reference evidence="1" key="1">
    <citation type="submission" date="2014-09" db="EMBL/GenBank/DDBJ databases">
        <authorList>
            <person name="Magalhaes I.L.F."/>
            <person name="Oliveira U."/>
            <person name="Santos F.R."/>
            <person name="Vidigal T.H.D.A."/>
            <person name="Brescovit A.D."/>
            <person name="Santos A.J."/>
        </authorList>
    </citation>
    <scope>NUCLEOTIDE SEQUENCE</scope>
    <source>
        <tissue evidence="1">Shoot tissue taken approximately 20 cm above the soil surface</tissue>
    </source>
</reference>
<proteinExistence type="predicted"/>
<dbReference type="EMBL" id="GBRH01205955">
    <property type="protein sequence ID" value="JAD91940.1"/>
    <property type="molecule type" value="Transcribed_RNA"/>
</dbReference>
<protein>
    <submittedName>
        <fullName evidence="1">Uncharacterized protein</fullName>
    </submittedName>
</protein>
<evidence type="ECO:0000313" key="1">
    <source>
        <dbReference type="EMBL" id="JAD91940.1"/>
    </source>
</evidence>
<accession>A0A0A9E1Z8</accession>
<sequence length="26" mass="3097">MNTFLTKVWMPSFSVCSAHFFLKLNF</sequence>
<reference evidence="1" key="2">
    <citation type="journal article" date="2015" name="Data Brief">
        <title>Shoot transcriptome of the giant reed, Arundo donax.</title>
        <authorList>
            <person name="Barrero R.A."/>
            <person name="Guerrero F.D."/>
            <person name="Moolhuijzen P."/>
            <person name="Goolsby J.A."/>
            <person name="Tidwell J."/>
            <person name="Bellgard S.E."/>
            <person name="Bellgard M.I."/>
        </authorList>
    </citation>
    <scope>NUCLEOTIDE SEQUENCE</scope>
    <source>
        <tissue evidence="1">Shoot tissue taken approximately 20 cm above the soil surface</tissue>
    </source>
</reference>
<dbReference type="AlphaFoldDB" id="A0A0A9E1Z8"/>